<evidence type="ECO:0000313" key="1">
    <source>
        <dbReference type="EMBL" id="BBW95994.1"/>
    </source>
</evidence>
<dbReference type="EMBL" id="AP022557">
    <property type="protein sequence ID" value="BBW95994.1"/>
    <property type="molecule type" value="Genomic_DNA"/>
</dbReference>
<accession>A0A679FT67</accession>
<proteinExistence type="predicted"/>
<sequence>MMLMKSQWKRWLEQAAGAVREWVGQETHSFAELAELIRHHPDTVQSERTWLGLTYRFYSLALDGAALKMETKVAPAGRERILQLSLHPPRAKAAVYRCYDETGSLDDIVATPPLAQKTAPS</sequence>
<gene>
    <name evidence="1" type="ORF">GsuE55_08270</name>
</gene>
<reference evidence="2" key="1">
    <citation type="journal article" date="2020" name="Microbiol. Resour. Announc.">
        <title>Complete Genome Sequence of Geobacillus sp. Strain E55-1, Isolated from Mine Geyser in Japan.</title>
        <authorList>
            <person name="Miyazaki K."/>
            <person name="Hase E."/>
            <person name="Tokito N."/>
        </authorList>
    </citation>
    <scope>NUCLEOTIDE SEQUENCE [LARGE SCALE GENOMIC DNA]</scope>
    <source>
        <strain evidence="2">E55-1</strain>
    </source>
</reference>
<dbReference type="AlphaFoldDB" id="A0A679FT67"/>
<dbReference type="Proteomes" id="UP000501421">
    <property type="component" value="Chromosome"/>
</dbReference>
<organism evidence="1 2">
    <name type="scientific">Geobacillus subterraneus</name>
    <dbReference type="NCBI Taxonomy" id="129338"/>
    <lineage>
        <taxon>Bacteria</taxon>
        <taxon>Bacillati</taxon>
        <taxon>Bacillota</taxon>
        <taxon>Bacilli</taxon>
        <taxon>Bacillales</taxon>
        <taxon>Anoxybacillaceae</taxon>
        <taxon>Geobacillus</taxon>
    </lineage>
</organism>
<evidence type="ECO:0000313" key="2">
    <source>
        <dbReference type="Proteomes" id="UP000501421"/>
    </source>
</evidence>
<keyword evidence="2" id="KW-1185">Reference proteome</keyword>
<protein>
    <submittedName>
        <fullName evidence="1">Uncharacterized protein</fullName>
    </submittedName>
</protein>
<name>A0A679FT67_9BACL</name>